<feature type="signal peptide" evidence="1">
    <location>
        <begin position="1"/>
        <end position="26"/>
    </location>
</feature>
<reference evidence="2" key="1">
    <citation type="submission" date="2015-07" db="EMBL/GenBank/DDBJ databases">
        <title>Elucidating the P. pachyrhizi secretome and potential effectors.</title>
        <authorList>
            <person name="de Carvalho M.C.C.G."/>
            <person name="Nascimento L.C."/>
            <person name="Darben L.M."/>
            <person name="Polizel-Podanosqui A.M."/>
            <person name="Lopes-Caitar V.S."/>
            <person name="Rocha C.S."/>
            <person name="Qi M."/>
            <person name="Carazolle M."/>
            <person name="Kuwahara M.K."/>
            <person name="Pereira G.A.G."/>
            <person name="Abdelnoor R.V."/>
            <person name="Whitham S.A."/>
            <person name="Marcelino-Guimaraes F.C."/>
        </authorList>
    </citation>
    <scope>NUCLEOTIDE SEQUENCE</scope>
</reference>
<dbReference type="AlphaFoldDB" id="A0A0S1MIL8"/>
<evidence type="ECO:0000256" key="1">
    <source>
        <dbReference type="SAM" id="SignalP"/>
    </source>
</evidence>
<organism evidence="2">
    <name type="scientific">Phakopsora pachyrhizi</name>
    <name type="common">Asian soybean rust disease fungus</name>
    <dbReference type="NCBI Taxonomy" id="170000"/>
    <lineage>
        <taxon>Eukaryota</taxon>
        <taxon>Fungi</taxon>
        <taxon>Dikarya</taxon>
        <taxon>Basidiomycota</taxon>
        <taxon>Pucciniomycotina</taxon>
        <taxon>Pucciniomycetes</taxon>
        <taxon>Pucciniales</taxon>
        <taxon>Phakopsoraceae</taxon>
        <taxon>Phakopsora</taxon>
    </lineage>
</organism>
<dbReference type="EMBL" id="KT246624">
    <property type="protein sequence ID" value="ALL40715.1"/>
    <property type="molecule type" value="mRNA"/>
</dbReference>
<protein>
    <submittedName>
        <fullName evidence="2">Uncharacterized protein</fullName>
    </submittedName>
</protein>
<sequence>MTLMALCSQYVLNLLLALSWSWLATGYRSASISSVHVSSRPPDVLLAATQ</sequence>
<accession>A0A0S1MIL8</accession>
<keyword evidence="1" id="KW-0732">Signal</keyword>
<proteinExistence type="evidence at transcript level"/>
<name>A0A0S1MIL8_PHAPC</name>
<evidence type="ECO:0000313" key="2">
    <source>
        <dbReference type="EMBL" id="ALL40715.1"/>
    </source>
</evidence>
<feature type="chain" id="PRO_5006589215" evidence="1">
    <location>
        <begin position="27"/>
        <end position="50"/>
    </location>
</feature>